<evidence type="ECO:0000256" key="1">
    <source>
        <dbReference type="SAM" id="MobiDB-lite"/>
    </source>
</evidence>
<proteinExistence type="predicted"/>
<feature type="transmembrane region" description="Helical" evidence="2">
    <location>
        <begin position="142"/>
        <end position="169"/>
    </location>
</feature>
<evidence type="ECO:0000313" key="3">
    <source>
        <dbReference type="EMBL" id="GCD42616.1"/>
    </source>
</evidence>
<dbReference type="Proteomes" id="UP000286746">
    <property type="component" value="Unassembled WGS sequence"/>
</dbReference>
<keyword evidence="2" id="KW-0812">Transmembrane</keyword>
<evidence type="ECO:0000256" key="2">
    <source>
        <dbReference type="SAM" id="Phobius"/>
    </source>
</evidence>
<keyword evidence="2" id="KW-0472">Membrane</keyword>
<name>A0A401W001_STREY</name>
<dbReference type="AlphaFoldDB" id="A0A401W001"/>
<feature type="transmembrane region" description="Helical" evidence="2">
    <location>
        <begin position="35"/>
        <end position="55"/>
    </location>
</feature>
<comment type="caution">
    <text evidence="3">The sequence shown here is derived from an EMBL/GenBank/DDBJ whole genome shotgun (WGS) entry which is preliminary data.</text>
</comment>
<evidence type="ECO:0008006" key="5">
    <source>
        <dbReference type="Google" id="ProtNLM"/>
    </source>
</evidence>
<dbReference type="RefSeq" id="WP_125053946.1">
    <property type="nucleotide sequence ID" value="NZ_BHZD01000001.1"/>
</dbReference>
<gene>
    <name evidence="3" type="ORF">GKJPGBOP_02285</name>
</gene>
<keyword evidence="2" id="KW-1133">Transmembrane helix</keyword>
<protein>
    <recommendedName>
        <fullName evidence="5">DUF3592 domain-containing protein</fullName>
    </recommendedName>
</protein>
<organism evidence="3 4">
    <name type="scientific">Streptomyces paromomycinus</name>
    <name type="common">Streptomyces rimosus subsp. paromomycinus</name>
    <dbReference type="NCBI Taxonomy" id="92743"/>
    <lineage>
        <taxon>Bacteria</taxon>
        <taxon>Bacillati</taxon>
        <taxon>Actinomycetota</taxon>
        <taxon>Actinomycetes</taxon>
        <taxon>Kitasatosporales</taxon>
        <taxon>Streptomycetaceae</taxon>
        <taxon>Streptomyces</taxon>
    </lineage>
</organism>
<keyword evidence="4" id="KW-1185">Reference proteome</keyword>
<accession>A0A401W001</accession>
<evidence type="ECO:0000313" key="4">
    <source>
        <dbReference type="Proteomes" id="UP000286746"/>
    </source>
</evidence>
<feature type="transmembrane region" description="Helical" evidence="2">
    <location>
        <begin position="190"/>
        <end position="211"/>
    </location>
</feature>
<dbReference type="EMBL" id="BHZD01000001">
    <property type="protein sequence ID" value="GCD42616.1"/>
    <property type="molecule type" value="Genomic_DNA"/>
</dbReference>
<sequence length="212" mass="22384">MAAQSEHTRSGASHASSAGAAPGVGDGVKRGLGRLIGVGVLLAALLLIAIGVYVGPYSVWVDGSPGKITVEACATDYHYANKQHSGNRTRDIQCYGTFRSDDGRTKDLNASVDSWHRFKEGDLIEVRQVGRSSYVQHSWNRLANGVLCLCGGLVVLVLGVLCTVTGYRFRSAPTFDDAWRSVGPGVLRTLMVGLMAAGLIGAVLSGAVLFFT</sequence>
<reference evidence="3 4" key="1">
    <citation type="submission" date="2018-11" db="EMBL/GenBank/DDBJ databases">
        <title>Whole genome sequence of Streptomyces paromomycinus NBRC 15454(T).</title>
        <authorList>
            <person name="Komaki H."/>
            <person name="Tamura T."/>
        </authorList>
    </citation>
    <scope>NUCLEOTIDE SEQUENCE [LARGE SCALE GENOMIC DNA]</scope>
    <source>
        <strain evidence="3 4">NBRC 15454</strain>
    </source>
</reference>
<feature type="compositionally biased region" description="Low complexity" evidence="1">
    <location>
        <begin position="10"/>
        <end position="21"/>
    </location>
</feature>
<feature type="region of interest" description="Disordered" evidence="1">
    <location>
        <begin position="1"/>
        <end position="21"/>
    </location>
</feature>